<dbReference type="EMBL" id="CADIJZ010000001">
    <property type="protein sequence ID" value="CAB3639846.1"/>
    <property type="molecule type" value="Genomic_DNA"/>
</dbReference>
<gene>
    <name evidence="1" type="ORF">LMG27174_00429</name>
</gene>
<proteinExistence type="predicted"/>
<organism evidence="1 2">
    <name type="scientific">Paraburkholderia rhynchosiae</name>
    <dbReference type="NCBI Taxonomy" id="487049"/>
    <lineage>
        <taxon>Bacteria</taxon>
        <taxon>Pseudomonadati</taxon>
        <taxon>Pseudomonadota</taxon>
        <taxon>Betaproteobacteria</taxon>
        <taxon>Burkholderiales</taxon>
        <taxon>Burkholderiaceae</taxon>
        <taxon>Paraburkholderia</taxon>
    </lineage>
</organism>
<evidence type="ECO:0000313" key="1">
    <source>
        <dbReference type="EMBL" id="CAB3639846.1"/>
    </source>
</evidence>
<protein>
    <submittedName>
        <fullName evidence="1">Uncharacterized protein</fullName>
    </submittedName>
</protein>
<sequence length="39" mass="4208">MSDNDPSFKELDAIHVEIEALFDGSADDLALGRITSRSA</sequence>
<accession>A0A6J4ZSQ3</accession>
<name>A0A6J4ZSQ3_9BURK</name>
<reference evidence="1 2" key="1">
    <citation type="submission" date="2020-04" db="EMBL/GenBank/DDBJ databases">
        <authorList>
            <person name="De Canck E."/>
        </authorList>
    </citation>
    <scope>NUCLEOTIDE SEQUENCE [LARGE SCALE GENOMIC DNA]</scope>
    <source>
        <strain evidence="1 2">LMG 27174</strain>
    </source>
</reference>
<dbReference type="Proteomes" id="UP000494205">
    <property type="component" value="Unassembled WGS sequence"/>
</dbReference>
<dbReference type="AlphaFoldDB" id="A0A6J4ZSQ3"/>
<evidence type="ECO:0000313" key="2">
    <source>
        <dbReference type="Proteomes" id="UP000494205"/>
    </source>
</evidence>